<dbReference type="OrthoDB" id="8689430at2"/>
<dbReference type="KEGG" id="lyj:FKV23_12790"/>
<reference evidence="1 2" key="1">
    <citation type="submission" date="2019-06" db="EMBL/GenBank/DDBJ databases">
        <title>Lysobacter alkalisoli sp. nov. isolated from saline-alkali soil.</title>
        <authorList>
            <person name="Sun J.-Q."/>
            <person name="Xu L."/>
        </authorList>
    </citation>
    <scope>NUCLEOTIDE SEQUENCE [LARGE SCALE GENOMIC DNA]</scope>
    <source>
        <strain evidence="1 2">SJ-36</strain>
    </source>
</reference>
<name>A0A514BWT6_9GAMM</name>
<evidence type="ECO:0000313" key="1">
    <source>
        <dbReference type="EMBL" id="QDH71861.1"/>
    </source>
</evidence>
<keyword evidence="2" id="KW-1185">Reference proteome</keyword>
<dbReference type="EMBL" id="CP041242">
    <property type="protein sequence ID" value="QDH71861.1"/>
    <property type="molecule type" value="Genomic_DNA"/>
</dbReference>
<protein>
    <submittedName>
        <fullName evidence="1">Uncharacterized protein</fullName>
    </submittedName>
</protein>
<sequence>MQQLTLNFEPGLAARHSSLKTCIAAGVYQRGVEAVAAKIDRSTSHLSEALSGSDRRKFSVDELERYIEKTGDTTPVLYLVAKYLRDPEVSRQEALAKVKWLADQMGEAMRAAGLDMGL</sequence>
<dbReference type="AlphaFoldDB" id="A0A514BWT6"/>
<dbReference type="Proteomes" id="UP000317199">
    <property type="component" value="Chromosome"/>
</dbReference>
<organism evidence="1 2">
    <name type="scientific">Marilutibacter alkalisoli</name>
    <dbReference type="NCBI Taxonomy" id="2591633"/>
    <lineage>
        <taxon>Bacteria</taxon>
        <taxon>Pseudomonadati</taxon>
        <taxon>Pseudomonadota</taxon>
        <taxon>Gammaproteobacteria</taxon>
        <taxon>Lysobacterales</taxon>
        <taxon>Lysobacteraceae</taxon>
        <taxon>Marilutibacter</taxon>
    </lineage>
</organism>
<proteinExistence type="predicted"/>
<accession>A0A514BWT6</accession>
<gene>
    <name evidence="1" type="ORF">FKV23_12790</name>
</gene>
<evidence type="ECO:0000313" key="2">
    <source>
        <dbReference type="Proteomes" id="UP000317199"/>
    </source>
</evidence>